<keyword evidence="15" id="KW-1185">Reference proteome</keyword>
<dbReference type="NCBIfam" id="NF009222">
    <property type="entry name" value="PRK12570.1"/>
    <property type="match status" value="1"/>
</dbReference>
<comment type="pathway">
    <text evidence="12">Amino-sugar metabolism; N-acetylmuramate degradation.</text>
</comment>
<dbReference type="InterPro" id="IPR046348">
    <property type="entry name" value="SIS_dom_sf"/>
</dbReference>
<dbReference type="PROSITE" id="PS51464">
    <property type="entry name" value="SIS"/>
    <property type="match status" value="1"/>
</dbReference>
<dbReference type="EC" id="4.2.1.126" evidence="8 12"/>
<comment type="subunit">
    <text evidence="1 12">Homodimer.</text>
</comment>
<dbReference type="NCBIfam" id="NF003915">
    <property type="entry name" value="PRK05441.1"/>
    <property type="match status" value="1"/>
</dbReference>
<comment type="miscellaneous">
    <text evidence="12">A lyase-type mechanism (elimination/hydration) is suggested for the cleavage of the lactyl ether bond of MurNAc 6-phosphate, with the formation of an alpha,beta-unsaturated aldehyde intermediate with (E)-stereochemistry, followed by the syn addition of water to give product.</text>
</comment>
<dbReference type="FunFam" id="1.10.8.1080:FF:000001">
    <property type="entry name" value="N-acetylmuramic acid 6-phosphate etherase"/>
    <property type="match status" value="1"/>
</dbReference>
<comment type="catalytic activity">
    <reaction evidence="4 12">
        <text>N-acetyl-D-muramate 6-phosphate + H2O = N-acetyl-D-glucosamine 6-phosphate + (R)-lactate</text>
        <dbReference type="Rhea" id="RHEA:26410"/>
        <dbReference type="ChEBI" id="CHEBI:15377"/>
        <dbReference type="ChEBI" id="CHEBI:16004"/>
        <dbReference type="ChEBI" id="CHEBI:57513"/>
        <dbReference type="ChEBI" id="CHEBI:58722"/>
        <dbReference type="EC" id="4.2.1.126"/>
    </reaction>
</comment>
<evidence type="ECO:0000256" key="7">
    <source>
        <dbReference type="ARBA" id="ARBA00061234"/>
    </source>
</evidence>
<evidence type="ECO:0000256" key="10">
    <source>
        <dbReference type="ARBA" id="ARBA00077905"/>
    </source>
</evidence>
<dbReference type="SUPFAM" id="SSF53697">
    <property type="entry name" value="SIS domain"/>
    <property type="match status" value="1"/>
</dbReference>
<comment type="pathway">
    <text evidence="5">Amino-sugar metabolism; 1,6-anhydro-N-acetylmuramate degradation.</text>
</comment>
<evidence type="ECO:0000256" key="1">
    <source>
        <dbReference type="ARBA" id="ARBA00011738"/>
    </source>
</evidence>
<evidence type="ECO:0000256" key="8">
    <source>
        <dbReference type="ARBA" id="ARBA00067056"/>
    </source>
</evidence>
<dbReference type="GO" id="GO:0016803">
    <property type="term" value="F:ether hydrolase activity"/>
    <property type="evidence" value="ECO:0007669"/>
    <property type="project" value="TreeGrafter"/>
</dbReference>
<evidence type="ECO:0000256" key="12">
    <source>
        <dbReference type="HAMAP-Rule" id="MF_00068"/>
    </source>
</evidence>
<dbReference type="Gene3D" id="1.10.8.1080">
    <property type="match status" value="1"/>
</dbReference>
<dbReference type="GO" id="GO:0046348">
    <property type="term" value="P:amino sugar catabolic process"/>
    <property type="evidence" value="ECO:0007669"/>
    <property type="project" value="InterPro"/>
</dbReference>
<name>A0AAU9CZ13_9LACO</name>
<evidence type="ECO:0000256" key="3">
    <source>
        <dbReference type="ARBA" id="ARBA00023277"/>
    </source>
</evidence>
<feature type="domain" description="SIS" evidence="13">
    <location>
        <begin position="55"/>
        <end position="218"/>
    </location>
</feature>
<reference evidence="14 15" key="1">
    <citation type="journal article" date="2023" name="Microbiol. Spectr.">
        <title>Symbiosis of Carpenter Bees with Uncharacterized Lactic Acid Bacteria Showing NAD Auxotrophy.</title>
        <authorList>
            <person name="Kawasaki S."/>
            <person name="Ozawa K."/>
            <person name="Mori T."/>
            <person name="Yamamoto A."/>
            <person name="Ito M."/>
            <person name="Ohkuma M."/>
            <person name="Sakamoto M."/>
            <person name="Matsutani M."/>
        </authorList>
    </citation>
    <scope>NUCLEOTIDE SEQUENCE [LARGE SCALE GENOMIC DNA]</scope>
    <source>
        <strain evidence="14 15">XA3</strain>
    </source>
</reference>
<sequence>MDLEKLATEQCNSRTTNLDQMSALEIVTAMNQEDQKVPQAIESILPQIAQAVERIVQSFKSGGRLFYLGAGTSGRLGVLDAAECVPTFGTDPEMVQGLIAGGIKAMTIAVEGAEDNAQLAREDLFARHLNENDTVVGIAASGRTPYVIGGLDYAKELNAGTIALSCNYDAEISRHAEIALEVVCGPEVLSGSTRLKAGTSQKLVLNMLSTASMVGIGKTYGNLMVDVLPTNEKLVERATKMIISVTGVDYQTAAAALKSAGASVKVAIVMILSSVDAKEARLKLAAAGGFVREAIGQ</sequence>
<evidence type="ECO:0000313" key="15">
    <source>
        <dbReference type="Proteomes" id="UP001321861"/>
    </source>
</evidence>
<accession>A0AAU9CZ13</accession>
<dbReference type="InterPro" id="IPR040190">
    <property type="entry name" value="MURQ/GCKR"/>
</dbReference>
<evidence type="ECO:0000256" key="4">
    <source>
        <dbReference type="ARBA" id="ARBA00051747"/>
    </source>
</evidence>
<dbReference type="RefSeq" id="WP_317635061.1">
    <property type="nucleotide sequence ID" value="NZ_AP026802.1"/>
</dbReference>
<dbReference type="GO" id="GO:0016835">
    <property type="term" value="F:carbon-oxygen lyase activity"/>
    <property type="evidence" value="ECO:0007669"/>
    <property type="project" value="UniProtKB-UniRule"/>
</dbReference>
<dbReference type="Pfam" id="PF22645">
    <property type="entry name" value="GKRP_SIS_N"/>
    <property type="match status" value="1"/>
</dbReference>
<dbReference type="InterPro" id="IPR005486">
    <property type="entry name" value="Glucokinase_regulatory_CS"/>
</dbReference>
<evidence type="ECO:0000256" key="11">
    <source>
        <dbReference type="ARBA" id="ARBA00084049"/>
    </source>
</evidence>
<dbReference type="CDD" id="cd05007">
    <property type="entry name" value="SIS_Etherase"/>
    <property type="match status" value="1"/>
</dbReference>
<evidence type="ECO:0000256" key="2">
    <source>
        <dbReference type="ARBA" id="ARBA00023239"/>
    </source>
</evidence>
<evidence type="ECO:0000256" key="9">
    <source>
        <dbReference type="ARBA" id="ARBA00070061"/>
    </source>
</evidence>
<protein>
    <recommendedName>
        <fullName evidence="9 12">N-acetylmuramic acid 6-phosphate etherase</fullName>
        <shortName evidence="12">MurNAc-6-P etherase</shortName>
        <ecNumber evidence="8 12">4.2.1.126</ecNumber>
    </recommendedName>
    <alternativeName>
        <fullName evidence="11 12">N-acetylmuramic acid 6-phosphate hydrolase</fullName>
    </alternativeName>
    <alternativeName>
        <fullName evidence="10 12">N-acetylmuramic acid 6-phosphate lyase</fullName>
    </alternativeName>
</protein>
<dbReference type="InterPro" id="IPR001347">
    <property type="entry name" value="SIS_dom"/>
</dbReference>
<gene>
    <name evidence="14" type="primary">murQ2</name>
    <name evidence="12" type="synonym">murQ</name>
    <name evidence="14" type="ORF">XA3_16980</name>
</gene>
<dbReference type="PROSITE" id="PS01272">
    <property type="entry name" value="GCKR"/>
    <property type="match status" value="1"/>
</dbReference>
<proteinExistence type="inferred from homology"/>
<dbReference type="PANTHER" id="PTHR10088:SF4">
    <property type="entry name" value="GLUCOKINASE REGULATORY PROTEIN"/>
    <property type="match status" value="1"/>
</dbReference>
<dbReference type="Proteomes" id="UP001321861">
    <property type="component" value="Chromosome"/>
</dbReference>
<dbReference type="InterPro" id="IPR005488">
    <property type="entry name" value="Etherase_MurQ"/>
</dbReference>
<dbReference type="AlphaFoldDB" id="A0AAU9CZ13"/>
<dbReference type="HAMAP" id="MF_00068">
    <property type="entry name" value="MurQ"/>
    <property type="match status" value="1"/>
</dbReference>
<dbReference type="Gene3D" id="3.40.50.10490">
    <property type="entry name" value="Glucose-6-phosphate isomerase like protein, domain 1"/>
    <property type="match status" value="1"/>
</dbReference>
<dbReference type="GO" id="GO:0097367">
    <property type="term" value="F:carbohydrate derivative binding"/>
    <property type="evidence" value="ECO:0007669"/>
    <property type="project" value="InterPro"/>
</dbReference>
<comment type="pathway">
    <text evidence="6">Cell wall biogenesis.</text>
</comment>
<dbReference type="FunFam" id="3.40.50.10490:FF:000014">
    <property type="entry name" value="N-acetylmuramic acid 6-phosphate etherase"/>
    <property type="match status" value="1"/>
</dbReference>
<feature type="active site" evidence="12">
    <location>
        <position position="114"/>
    </location>
</feature>
<comment type="similarity">
    <text evidence="7 12">Belongs to the GCKR-like family. MurNAc-6-P etherase subfamily.</text>
</comment>
<dbReference type="NCBIfam" id="TIGR00274">
    <property type="entry name" value="N-acetylmuramic acid 6-phosphate etherase"/>
    <property type="match status" value="1"/>
</dbReference>
<dbReference type="KEGG" id="xap:XA3_16980"/>
<keyword evidence="3 12" id="KW-0119">Carbohydrate metabolism</keyword>
<dbReference type="GO" id="GO:0009254">
    <property type="term" value="P:peptidoglycan turnover"/>
    <property type="evidence" value="ECO:0007669"/>
    <property type="project" value="TreeGrafter"/>
</dbReference>
<comment type="function">
    <text evidence="12">Specifically catalyzes the cleavage of the D-lactyl ether substituent of MurNAc 6-phosphate, producing GlcNAc 6-phosphate and D-lactate.</text>
</comment>
<keyword evidence="2 12" id="KW-0456">Lyase</keyword>
<dbReference type="EMBL" id="AP026802">
    <property type="protein sequence ID" value="BDR59257.1"/>
    <property type="molecule type" value="Genomic_DNA"/>
</dbReference>
<evidence type="ECO:0000259" key="13">
    <source>
        <dbReference type="PROSITE" id="PS51464"/>
    </source>
</evidence>
<evidence type="ECO:0000313" key="14">
    <source>
        <dbReference type="EMBL" id="BDR59257.1"/>
    </source>
</evidence>
<evidence type="ECO:0000256" key="6">
    <source>
        <dbReference type="ARBA" id="ARBA00060672"/>
    </source>
</evidence>
<organism evidence="14 15">
    <name type="scientific">Xylocopilactobacillus apicola</name>
    <dbReference type="NCBI Taxonomy" id="2932184"/>
    <lineage>
        <taxon>Bacteria</taxon>
        <taxon>Bacillati</taxon>
        <taxon>Bacillota</taxon>
        <taxon>Bacilli</taxon>
        <taxon>Lactobacillales</taxon>
        <taxon>Lactobacillaceae</taxon>
        <taxon>Xylocopilactobacillus</taxon>
    </lineage>
</organism>
<dbReference type="PANTHER" id="PTHR10088">
    <property type="entry name" value="GLUCOKINASE REGULATORY PROTEIN"/>
    <property type="match status" value="1"/>
</dbReference>
<evidence type="ECO:0000256" key="5">
    <source>
        <dbReference type="ARBA" id="ARBA00060595"/>
    </source>
</evidence>
<feature type="active site" description="Proton donor" evidence="12">
    <location>
        <position position="83"/>
    </location>
</feature>